<dbReference type="GO" id="GO:0010468">
    <property type="term" value="P:regulation of gene expression"/>
    <property type="evidence" value="ECO:0007669"/>
    <property type="project" value="InterPro"/>
</dbReference>
<feature type="transmembrane region" description="Helical" evidence="1">
    <location>
        <begin position="33"/>
        <end position="53"/>
    </location>
</feature>
<accession>A0A0D9AR68</accession>
<dbReference type="OrthoDB" id="9809910at2"/>
<dbReference type="GO" id="GO:0016020">
    <property type="term" value="C:membrane"/>
    <property type="evidence" value="ECO:0007669"/>
    <property type="project" value="InterPro"/>
</dbReference>
<dbReference type="Proteomes" id="UP000032487">
    <property type="component" value="Unassembled WGS sequence"/>
</dbReference>
<dbReference type="Pfam" id="PF05145">
    <property type="entry name" value="AbrB"/>
    <property type="match status" value="1"/>
</dbReference>
<keyword evidence="1" id="KW-0812">Transmembrane</keyword>
<feature type="transmembrane region" description="Helical" evidence="1">
    <location>
        <begin position="191"/>
        <end position="208"/>
    </location>
</feature>
<feature type="transmembrane region" description="Helical" evidence="1">
    <location>
        <begin position="153"/>
        <end position="171"/>
    </location>
</feature>
<keyword evidence="1" id="KW-1133">Transmembrane helix</keyword>
<protein>
    <submittedName>
        <fullName evidence="2">Membrane protein</fullName>
    </submittedName>
</protein>
<dbReference type="PANTHER" id="PTHR38457:SF1">
    <property type="entry name" value="REGULATOR ABRB-RELATED"/>
    <property type="match status" value="1"/>
</dbReference>
<dbReference type="PIRSF" id="PIRSF038991">
    <property type="entry name" value="Protein_AbrB"/>
    <property type="match status" value="1"/>
</dbReference>
<comment type="caution">
    <text evidence="2">The sequence shown here is derived from an EMBL/GenBank/DDBJ whole genome shotgun (WGS) entry which is preliminary data.</text>
</comment>
<sequence>MTRHGIRKTTSWLVLILLSAGAAALMHQLRMPAAFMLGPMIAAILVALSGAGLRLQRNFSLGAQSVMGCLIAGFITPSLLAAYTDHWLALTTTNIATMAIIVIVSVIIARCRWLPNTTAIWGLFPGAASAMVLLADTHHSDPRVVAMMQYSRIVLVSVASISMASILGQTHGTGESASGPAGLAWSLSAEYGPILAGLGLAFCGYAVAKLTGNGALALLFPAFGGTALQAAGLISIEVPSFIFIPAFTITGWYVGLMFTRSALRHCLALLPVMLAAIAVVILVCGLLALVLARMIPDIGLLTAYLALSPGGIETIVIIARDADVLLPLILASQFLRLLMVLSIGPGVARAVADWQSRRQSAEL</sequence>
<reference evidence="2 3" key="1">
    <citation type="submission" date="2015-02" db="EMBL/GenBank/DDBJ databases">
        <title>Draft genome sequence of Pseudomonas stutzeri NT0128 isolated from wheat (Triticum turgidum) rhizosphere.</title>
        <authorList>
            <person name="Tovi N."/>
            <person name="Frenk S."/>
            <person name="Hadar Y."/>
            <person name="Minz D."/>
        </authorList>
    </citation>
    <scope>NUCLEOTIDE SEQUENCE [LARGE SCALE GENOMIC DNA]</scope>
    <source>
        <strain evidence="2 3">NT0128</strain>
    </source>
</reference>
<proteinExistence type="predicted"/>
<feature type="transmembrane region" description="Helical" evidence="1">
    <location>
        <begin position="65"/>
        <end position="83"/>
    </location>
</feature>
<dbReference type="PANTHER" id="PTHR38457">
    <property type="entry name" value="REGULATOR ABRB-RELATED"/>
    <property type="match status" value="1"/>
</dbReference>
<dbReference type="EMBL" id="JYHV01000018">
    <property type="protein sequence ID" value="KJH81886.1"/>
    <property type="molecule type" value="Genomic_DNA"/>
</dbReference>
<gene>
    <name evidence="2" type="ORF">UF78_10920</name>
</gene>
<dbReference type="AlphaFoldDB" id="A0A0D9AR68"/>
<dbReference type="NCBIfam" id="TIGR03082">
    <property type="entry name" value="Gneg_AbrB_dup"/>
    <property type="match status" value="1"/>
</dbReference>
<dbReference type="PATRIC" id="fig|316.101.peg.4398"/>
<feature type="transmembrane region" description="Helical" evidence="1">
    <location>
        <begin position="266"/>
        <end position="292"/>
    </location>
</feature>
<feature type="transmembrane region" description="Helical" evidence="1">
    <location>
        <begin position="215"/>
        <end position="236"/>
    </location>
</feature>
<feature type="transmembrane region" description="Helical" evidence="1">
    <location>
        <begin position="242"/>
        <end position="259"/>
    </location>
</feature>
<evidence type="ECO:0000313" key="3">
    <source>
        <dbReference type="Proteomes" id="UP000032487"/>
    </source>
</evidence>
<dbReference type="InterPro" id="IPR007820">
    <property type="entry name" value="AbrB_fam"/>
</dbReference>
<keyword evidence="1" id="KW-0472">Membrane</keyword>
<name>A0A0D9AR68_STUST</name>
<dbReference type="RefSeq" id="WP_045162247.1">
    <property type="nucleotide sequence ID" value="NZ_JYHV01000018.1"/>
</dbReference>
<evidence type="ECO:0000256" key="1">
    <source>
        <dbReference type="SAM" id="Phobius"/>
    </source>
</evidence>
<evidence type="ECO:0000313" key="2">
    <source>
        <dbReference type="EMBL" id="KJH81886.1"/>
    </source>
</evidence>
<organism evidence="2 3">
    <name type="scientific">Stutzerimonas stutzeri</name>
    <name type="common">Pseudomonas stutzeri</name>
    <dbReference type="NCBI Taxonomy" id="316"/>
    <lineage>
        <taxon>Bacteria</taxon>
        <taxon>Pseudomonadati</taxon>
        <taxon>Pseudomonadota</taxon>
        <taxon>Gammaproteobacteria</taxon>
        <taxon>Pseudomonadales</taxon>
        <taxon>Pseudomonadaceae</taxon>
        <taxon>Stutzerimonas</taxon>
    </lineage>
</organism>
<dbReference type="InterPro" id="IPR017516">
    <property type="entry name" value="AbrB_dup"/>
</dbReference>
<feature type="transmembrane region" description="Helical" evidence="1">
    <location>
        <begin position="89"/>
        <end position="109"/>
    </location>
</feature>